<keyword evidence="2" id="KW-1185">Reference proteome</keyword>
<protein>
    <submittedName>
        <fullName evidence="1">Uncharacterized protein</fullName>
    </submittedName>
</protein>
<sequence length="93" mass="10173">MKMVRSAGKHTIRKFTVVLLSFACLLGAALIVDFLWASLSSSSSAAYLSISSNWAPERSHIVVIPNVTNKSEKMVDVKKKEGVAQRFLSSDIC</sequence>
<evidence type="ECO:0000313" key="2">
    <source>
        <dbReference type="Proteomes" id="UP000325577"/>
    </source>
</evidence>
<accession>A0A5J5BZZ0</accession>
<name>A0A5J5BZZ0_9ASTE</name>
<reference evidence="1 2" key="1">
    <citation type="submission" date="2019-09" db="EMBL/GenBank/DDBJ databases">
        <title>A chromosome-level genome assembly of the Chinese tupelo Nyssa sinensis.</title>
        <authorList>
            <person name="Yang X."/>
            <person name="Kang M."/>
            <person name="Yang Y."/>
            <person name="Xiong H."/>
            <person name="Wang M."/>
            <person name="Zhang Z."/>
            <person name="Wang Z."/>
            <person name="Wu H."/>
            <person name="Ma T."/>
            <person name="Liu J."/>
            <person name="Xi Z."/>
        </authorList>
    </citation>
    <scope>NUCLEOTIDE SEQUENCE [LARGE SCALE GENOMIC DNA]</scope>
    <source>
        <strain evidence="1">J267</strain>
        <tissue evidence="1">Leaf</tissue>
    </source>
</reference>
<dbReference type="EMBL" id="CM018032">
    <property type="protein sequence ID" value="KAA8548204.1"/>
    <property type="molecule type" value="Genomic_DNA"/>
</dbReference>
<evidence type="ECO:0000313" key="1">
    <source>
        <dbReference type="EMBL" id="KAA8548204.1"/>
    </source>
</evidence>
<organism evidence="1 2">
    <name type="scientific">Nyssa sinensis</name>
    <dbReference type="NCBI Taxonomy" id="561372"/>
    <lineage>
        <taxon>Eukaryota</taxon>
        <taxon>Viridiplantae</taxon>
        <taxon>Streptophyta</taxon>
        <taxon>Embryophyta</taxon>
        <taxon>Tracheophyta</taxon>
        <taxon>Spermatophyta</taxon>
        <taxon>Magnoliopsida</taxon>
        <taxon>eudicotyledons</taxon>
        <taxon>Gunneridae</taxon>
        <taxon>Pentapetalae</taxon>
        <taxon>asterids</taxon>
        <taxon>Cornales</taxon>
        <taxon>Nyssaceae</taxon>
        <taxon>Nyssa</taxon>
    </lineage>
</organism>
<proteinExistence type="predicted"/>
<gene>
    <name evidence="1" type="ORF">F0562_004535</name>
</gene>
<dbReference type="AlphaFoldDB" id="A0A5J5BZZ0"/>
<dbReference type="Proteomes" id="UP000325577">
    <property type="component" value="Linkage Group LG1"/>
</dbReference>